<keyword evidence="6" id="KW-0966">Cell projection</keyword>
<dbReference type="Proteomes" id="UP001591681">
    <property type="component" value="Unassembled WGS sequence"/>
</dbReference>
<dbReference type="PANTHER" id="PTHR31180">
    <property type="entry name" value="CILIA- AND FLAGELLA-ASSOCIATED PROTEIN 107-RELATED"/>
    <property type="match status" value="1"/>
</dbReference>
<dbReference type="Pfam" id="PF06608">
    <property type="entry name" value="CFAP68"/>
    <property type="match status" value="1"/>
</dbReference>
<evidence type="ECO:0000313" key="10">
    <source>
        <dbReference type="Proteomes" id="UP001591681"/>
    </source>
</evidence>
<dbReference type="GO" id="GO:0005930">
    <property type="term" value="C:axoneme"/>
    <property type="evidence" value="ECO:0007669"/>
    <property type="project" value="UniProtKB-ARBA"/>
</dbReference>
<evidence type="ECO:0000256" key="4">
    <source>
        <dbReference type="ARBA" id="ARBA00023069"/>
    </source>
</evidence>
<name>A0ABD1K7K7_9TELE</name>
<evidence type="ECO:0000256" key="5">
    <source>
        <dbReference type="ARBA" id="ARBA00023212"/>
    </source>
</evidence>
<keyword evidence="5" id="KW-0206">Cytoskeleton</keyword>
<organism evidence="9 10">
    <name type="scientific">Coilia grayii</name>
    <name type="common">Gray's grenadier anchovy</name>
    <dbReference type="NCBI Taxonomy" id="363190"/>
    <lineage>
        <taxon>Eukaryota</taxon>
        <taxon>Metazoa</taxon>
        <taxon>Chordata</taxon>
        <taxon>Craniata</taxon>
        <taxon>Vertebrata</taxon>
        <taxon>Euteleostomi</taxon>
        <taxon>Actinopterygii</taxon>
        <taxon>Neopterygii</taxon>
        <taxon>Teleostei</taxon>
        <taxon>Clupei</taxon>
        <taxon>Clupeiformes</taxon>
        <taxon>Clupeoidei</taxon>
        <taxon>Engraulidae</taxon>
        <taxon>Coilinae</taxon>
        <taxon>Coilia</taxon>
    </lineage>
</organism>
<dbReference type="InterPro" id="IPR009524">
    <property type="entry name" value="CFAP68"/>
</dbReference>
<comment type="caution">
    <text evidence="9">The sequence shown here is derived from an EMBL/GenBank/DDBJ whole genome shotgun (WGS) entry which is preliminary data.</text>
</comment>
<keyword evidence="4" id="KW-0969">Cilium</keyword>
<protein>
    <submittedName>
        <fullName evidence="9">Uncharacterized protein</fullName>
    </submittedName>
</protein>
<dbReference type="InterPro" id="IPR037662">
    <property type="entry name" value="CFAP68/107"/>
</dbReference>
<evidence type="ECO:0000256" key="2">
    <source>
        <dbReference type="ARBA" id="ARBA00022490"/>
    </source>
</evidence>
<evidence type="ECO:0000256" key="1">
    <source>
        <dbReference type="ARBA" id="ARBA00004611"/>
    </source>
</evidence>
<keyword evidence="2" id="KW-0963">Cytoplasm</keyword>
<evidence type="ECO:0000256" key="3">
    <source>
        <dbReference type="ARBA" id="ARBA00022846"/>
    </source>
</evidence>
<evidence type="ECO:0000256" key="6">
    <source>
        <dbReference type="ARBA" id="ARBA00023273"/>
    </source>
</evidence>
<proteinExistence type="predicted"/>
<reference evidence="9 10" key="1">
    <citation type="submission" date="2024-09" db="EMBL/GenBank/DDBJ databases">
        <title>A chromosome-level genome assembly of Gray's grenadier anchovy, Coilia grayii.</title>
        <authorList>
            <person name="Fu Z."/>
        </authorList>
    </citation>
    <scope>NUCLEOTIDE SEQUENCE [LARGE SCALE GENOMIC DNA]</scope>
    <source>
        <strain evidence="9">G4</strain>
        <tissue evidence="9">Muscle</tissue>
    </source>
</reference>
<evidence type="ECO:0000256" key="8">
    <source>
        <dbReference type="ARBA" id="ARBA00046435"/>
    </source>
</evidence>
<keyword evidence="10" id="KW-1185">Reference proteome</keyword>
<dbReference type="AlphaFoldDB" id="A0ABD1K7K7"/>
<comment type="subcellular location">
    <subcellularLocation>
        <location evidence="1">Cytoplasm</location>
        <location evidence="1">Cytoskeleton</location>
        <location evidence="1">Flagellum axoneme</location>
    </subcellularLocation>
</comment>
<dbReference type="PANTHER" id="PTHR31180:SF3">
    <property type="entry name" value="EXPRESSED SEQUENCE EH456644"/>
    <property type="match status" value="1"/>
</dbReference>
<evidence type="ECO:0000313" key="9">
    <source>
        <dbReference type="EMBL" id="KAL2095111.1"/>
    </source>
</evidence>
<dbReference type="EMBL" id="JBHFQA010000008">
    <property type="protein sequence ID" value="KAL2095111.1"/>
    <property type="molecule type" value="Genomic_DNA"/>
</dbReference>
<evidence type="ECO:0000256" key="7">
    <source>
        <dbReference type="ARBA" id="ARBA00035003"/>
    </source>
</evidence>
<keyword evidence="3" id="KW-0282">Flagellum</keyword>
<accession>A0ABD1K7K7</accession>
<comment type="function">
    <text evidence="7">Microtubule inner protein (MIP) part of the dynein-decorated doublet microtubules (DMTs) in cilia axoneme, which is required for motile cilia beating.</text>
</comment>
<comment type="subunit">
    <text evidence="8">Microtubule inner protein component of sperm flagellar doublet microtubules.</text>
</comment>
<sequence length="144" mass="16760">MDVPGMKKVPPFHYMLHASGQSEVWHDTFKDAKLSQYGWRCTTSENAYSTSTLIGNWSEKRFDICYTSKTRRPLPSQFSDYFETTYSSTYNKDEKNPIQIIHTREPRSFPGHQPELDPPHTKCVANSCYGQDFIAHRREGRNMS</sequence>
<gene>
    <name evidence="9" type="ORF">ACEWY4_009830</name>
</gene>